<organism evidence="1">
    <name type="scientific">marine sediment metagenome</name>
    <dbReference type="NCBI Taxonomy" id="412755"/>
    <lineage>
        <taxon>unclassified sequences</taxon>
        <taxon>metagenomes</taxon>
        <taxon>ecological metagenomes</taxon>
    </lineage>
</organism>
<proteinExistence type="predicted"/>
<sequence length="169" mass="19244">NILQSNNFEYLWDTIDIDTGATSGDTLEIIIRLTDIYSQNNEYHYYFEADFTAPTPLVSIGDGIQDFSTTPTNPFTDISFDDSLPEETELWNEPFTSYDSSYMSHSDLPDDYTNTWTMDPLYMYNALPTSFVSEDWSNWNLDYNSDYTISSFNSGISSPLLIAEAEGSP</sequence>
<dbReference type="AlphaFoldDB" id="X1J9N1"/>
<gene>
    <name evidence="1" type="ORF">S03H2_60741</name>
</gene>
<evidence type="ECO:0000313" key="1">
    <source>
        <dbReference type="EMBL" id="GAH78215.1"/>
    </source>
</evidence>
<comment type="caution">
    <text evidence="1">The sequence shown here is derived from an EMBL/GenBank/DDBJ whole genome shotgun (WGS) entry which is preliminary data.</text>
</comment>
<reference evidence="1" key="1">
    <citation type="journal article" date="2014" name="Front. Microbiol.">
        <title>High frequency of phylogenetically diverse reductive dehalogenase-homologous genes in deep subseafloor sedimentary metagenomes.</title>
        <authorList>
            <person name="Kawai M."/>
            <person name="Futagami T."/>
            <person name="Toyoda A."/>
            <person name="Takaki Y."/>
            <person name="Nishi S."/>
            <person name="Hori S."/>
            <person name="Arai W."/>
            <person name="Tsubouchi T."/>
            <person name="Morono Y."/>
            <person name="Uchiyama I."/>
            <person name="Ito T."/>
            <person name="Fujiyama A."/>
            <person name="Inagaki F."/>
            <person name="Takami H."/>
        </authorList>
    </citation>
    <scope>NUCLEOTIDE SEQUENCE</scope>
    <source>
        <strain evidence="1">Expedition CK06-06</strain>
    </source>
</reference>
<feature type="non-terminal residue" evidence="1">
    <location>
        <position position="1"/>
    </location>
</feature>
<protein>
    <submittedName>
        <fullName evidence="1">Uncharacterized protein</fullName>
    </submittedName>
</protein>
<name>X1J9N1_9ZZZZ</name>
<dbReference type="EMBL" id="BARU01039166">
    <property type="protein sequence ID" value="GAH78215.1"/>
    <property type="molecule type" value="Genomic_DNA"/>
</dbReference>
<accession>X1J9N1</accession>